<evidence type="ECO:0000313" key="2">
    <source>
        <dbReference type="Proteomes" id="UP000273898"/>
    </source>
</evidence>
<protein>
    <submittedName>
        <fullName evidence="1">Helix-hairpin-helix protein</fullName>
    </submittedName>
</protein>
<dbReference type="InterPro" id="IPR010994">
    <property type="entry name" value="RuvA_2-like"/>
</dbReference>
<dbReference type="EMBL" id="RCCK01000012">
    <property type="protein sequence ID" value="RLJ74798.1"/>
    <property type="molecule type" value="Genomic_DNA"/>
</dbReference>
<proteinExistence type="predicted"/>
<gene>
    <name evidence="1" type="ORF">BCL90_3141</name>
</gene>
<dbReference type="SUPFAM" id="SSF47781">
    <property type="entry name" value="RuvA domain 2-like"/>
    <property type="match status" value="1"/>
</dbReference>
<accession>A0A497Y3V9</accession>
<dbReference type="RefSeq" id="WP_244095087.1">
    <property type="nucleotide sequence ID" value="NZ_RCCK01000012.1"/>
</dbReference>
<comment type="caution">
    <text evidence="1">The sequence shown here is derived from an EMBL/GenBank/DDBJ whole genome shotgun (WGS) entry which is preliminary data.</text>
</comment>
<evidence type="ECO:0000313" key="1">
    <source>
        <dbReference type="EMBL" id="RLJ74798.1"/>
    </source>
</evidence>
<reference evidence="1 2" key="1">
    <citation type="submission" date="2018-10" db="EMBL/GenBank/DDBJ databases">
        <title>Genomic Encyclopedia of Archaeal and Bacterial Type Strains, Phase II (KMG-II): from individual species to whole genera.</title>
        <authorList>
            <person name="Goeker M."/>
        </authorList>
    </citation>
    <scope>NUCLEOTIDE SEQUENCE [LARGE SCALE GENOMIC DNA]</scope>
    <source>
        <strain evidence="1 2">DSM 19624</strain>
    </source>
</reference>
<dbReference type="AlphaFoldDB" id="A0A497Y3V9"/>
<sequence>MKIWYVLLPVPFPYSLVPKKHLGVGLSALVRNGLLQANPFRDTLFRSRDLIISWITDLYHKFITGSGYAFKILTVAFVIIGFMANAQTNTQETAIRDILESMAENLPDDYDMTELVDVLEKYRKHPINLNRTSVEELNTLVFLSPLQIGNFFTHLKENGALADVLELQSIPGFDIKTIQMLLPFVTLTNITEYQQLSFRNLVHTGENDLMVRLAQTLQKQRGYTDLPGNRYLGSPERFQMRYRYQYSSILSAAITLDKDAGEKFIGRPFDFYSGNIALFKLGKLKKLVVGDYTQQFGQGLTLWSGFSFGKGPDVTSVAKKDLGLRPYNSTNEYSFFRGAAATINLFKNVDITPFISFRNLDASQKLDAEGNLVQSTINQTGLHRTPTEIKNKGVLAQCVFGATIQYTKNELAVGAIAYHTNYKNRFITQTAAYDRYSFTGKSLTNLGLYYNYTYKNMYLHGEGAKGLGGGFAYINGVLISLSSSVSAALTYRNYAKDYHSFFNQAVSESSEAVNERGLYAGLNVNPNKHWAFSFYGDLFRFPWLKYRVDEPSKGYEVLAQAIYMPSKTFKILVRFKSENKQQNTDLDVPVNFLDPVKREGYRTEANWQLNKNWHFQNRIEVSQYKKGSANREFGYLIYQDIDYSPMFAKLTGNVRFAYFNTPSYNSRIYAYEDDVLYSFAFGLYNGRGFRTYLNLKYNVVKKLNVWIRYGLFVYKDVNTVGTYLDEIKGNKKSEVKIQVRYQF</sequence>
<dbReference type="Proteomes" id="UP000273898">
    <property type="component" value="Unassembled WGS sequence"/>
</dbReference>
<organism evidence="1 2">
    <name type="scientific">Pedobacter alluvionis</name>
    <dbReference type="NCBI Taxonomy" id="475253"/>
    <lineage>
        <taxon>Bacteria</taxon>
        <taxon>Pseudomonadati</taxon>
        <taxon>Bacteroidota</taxon>
        <taxon>Sphingobacteriia</taxon>
        <taxon>Sphingobacteriales</taxon>
        <taxon>Sphingobacteriaceae</taxon>
        <taxon>Pedobacter</taxon>
    </lineage>
</organism>
<name>A0A497Y3V9_9SPHI</name>